<name>A0A843U3U2_COLES</name>
<comment type="caution">
    <text evidence="1">The sequence shown here is derived from an EMBL/GenBank/DDBJ whole genome shotgun (WGS) entry which is preliminary data.</text>
</comment>
<evidence type="ECO:0000313" key="2">
    <source>
        <dbReference type="Proteomes" id="UP000652761"/>
    </source>
</evidence>
<dbReference type="AlphaFoldDB" id="A0A843U3U2"/>
<keyword evidence="2" id="KW-1185">Reference proteome</keyword>
<proteinExistence type="predicted"/>
<accession>A0A843U3U2</accession>
<gene>
    <name evidence="1" type="ORF">Taro_008724</name>
</gene>
<dbReference type="Proteomes" id="UP000652761">
    <property type="component" value="Unassembled WGS sequence"/>
</dbReference>
<organism evidence="1 2">
    <name type="scientific">Colocasia esculenta</name>
    <name type="common">Wild taro</name>
    <name type="synonym">Arum esculentum</name>
    <dbReference type="NCBI Taxonomy" id="4460"/>
    <lineage>
        <taxon>Eukaryota</taxon>
        <taxon>Viridiplantae</taxon>
        <taxon>Streptophyta</taxon>
        <taxon>Embryophyta</taxon>
        <taxon>Tracheophyta</taxon>
        <taxon>Spermatophyta</taxon>
        <taxon>Magnoliopsida</taxon>
        <taxon>Liliopsida</taxon>
        <taxon>Araceae</taxon>
        <taxon>Aroideae</taxon>
        <taxon>Colocasieae</taxon>
        <taxon>Colocasia</taxon>
    </lineage>
</organism>
<evidence type="ECO:0000313" key="1">
    <source>
        <dbReference type="EMBL" id="MQL76334.1"/>
    </source>
</evidence>
<protein>
    <submittedName>
        <fullName evidence="1">Uncharacterized protein</fullName>
    </submittedName>
</protein>
<reference evidence="1" key="1">
    <citation type="submission" date="2017-07" db="EMBL/GenBank/DDBJ databases">
        <title>Taro Niue Genome Assembly and Annotation.</title>
        <authorList>
            <person name="Atibalentja N."/>
            <person name="Keating K."/>
            <person name="Fields C.J."/>
        </authorList>
    </citation>
    <scope>NUCLEOTIDE SEQUENCE</scope>
    <source>
        <strain evidence="1">Niue_2</strain>
        <tissue evidence="1">Leaf</tissue>
    </source>
</reference>
<dbReference type="EMBL" id="NMUH01000292">
    <property type="protein sequence ID" value="MQL76334.1"/>
    <property type="molecule type" value="Genomic_DNA"/>
</dbReference>
<sequence>MGLQLCGLQMWCWLGSTVRWLYCELVERQLDISSLTTRLRGVEVEMCSMELLVSNPVTLVLVVRLFCRLCDMFSVVVFGRSLLSP</sequence>